<dbReference type="GO" id="GO:0005737">
    <property type="term" value="C:cytoplasm"/>
    <property type="evidence" value="ECO:0007669"/>
    <property type="project" value="TreeGrafter"/>
</dbReference>
<dbReference type="GO" id="GO:0003950">
    <property type="term" value="F:NAD+ poly-ADP-ribosyltransferase activity"/>
    <property type="evidence" value="ECO:0007669"/>
    <property type="project" value="InterPro"/>
</dbReference>
<keyword evidence="4" id="KW-1185">Reference proteome</keyword>
<evidence type="ECO:0000313" key="3">
    <source>
        <dbReference type="Ensembl" id="ENSOSIP00000030218.1"/>
    </source>
</evidence>
<evidence type="ECO:0000256" key="1">
    <source>
        <dbReference type="ARBA" id="ARBA00024347"/>
    </source>
</evidence>
<reference evidence="3" key="1">
    <citation type="submission" date="2025-08" db="UniProtKB">
        <authorList>
            <consortium name="Ensembl"/>
        </authorList>
    </citation>
    <scope>IDENTIFICATION</scope>
</reference>
<dbReference type="AlphaFoldDB" id="A0A8C7YPT5"/>
<dbReference type="PANTHER" id="PTHR36542:SF2">
    <property type="entry name" value="GIG2-LIKE PROTEIN DRED-RELATED"/>
    <property type="match status" value="1"/>
</dbReference>
<dbReference type="InterPro" id="IPR012317">
    <property type="entry name" value="Poly(ADP-ribose)pol_cat_dom"/>
</dbReference>
<protein>
    <submittedName>
        <fullName evidence="3">Grass carp reovirus (GCRV)-induced gene 2j</fullName>
    </submittedName>
</protein>
<proteinExistence type="inferred from homology"/>
<dbReference type="PANTHER" id="PTHR36542">
    <property type="entry name" value="GIG2-LIKE PROTEIN DRED-RELATED"/>
    <property type="match status" value="1"/>
</dbReference>
<comment type="similarity">
    <text evidence="1">Belongs to the ARTD/PARP family.</text>
</comment>
<name>A0A8C7YPT5_9TELE</name>
<evidence type="ECO:0000313" key="4">
    <source>
        <dbReference type="Proteomes" id="UP000694383"/>
    </source>
</evidence>
<sequence length="238" mass="27459">MSGIQFQWLESSVLLPGLFHLDTPQPNDGRTYIMYHGTTRANAEKIKANGFQRSTCGMLGAGVYLSRDLEKARRYPINHPDKDRVIIKVKVNVGRVIIIRHQNHRLQKTWSSHGYDSAWVPPNCGMVNSGLEENCIWDPSRIEVLELIKPQVGLSHCVYGNFYYQSGVSLQLESRLKKYSICQSNVLNMSQQAPPTLIEASDWSVYDLSYRKDIVKKMRIIKNMLKKRYQSKNDYFDQ</sequence>
<dbReference type="Pfam" id="PF00644">
    <property type="entry name" value="PARP"/>
    <property type="match status" value="1"/>
</dbReference>
<dbReference type="GeneTree" id="ENSGT00940000163496"/>
<accession>A0A8C7YPT5</accession>
<reference evidence="3" key="2">
    <citation type="submission" date="2025-09" db="UniProtKB">
        <authorList>
            <consortium name="Ensembl"/>
        </authorList>
    </citation>
    <scope>IDENTIFICATION</scope>
</reference>
<dbReference type="Gene3D" id="3.90.175.10">
    <property type="entry name" value="Diphtheria Toxin, domain 1"/>
    <property type="match status" value="1"/>
</dbReference>
<organism evidence="3 4">
    <name type="scientific">Oryzias sinensis</name>
    <name type="common">Chinese medaka</name>
    <dbReference type="NCBI Taxonomy" id="183150"/>
    <lineage>
        <taxon>Eukaryota</taxon>
        <taxon>Metazoa</taxon>
        <taxon>Chordata</taxon>
        <taxon>Craniata</taxon>
        <taxon>Vertebrata</taxon>
        <taxon>Euteleostomi</taxon>
        <taxon>Actinopterygii</taxon>
        <taxon>Neopterygii</taxon>
        <taxon>Teleostei</taxon>
        <taxon>Neoteleostei</taxon>
        <taxon>Acanthomorphata</taxon>
        <taxon>Ovalentaria</taxon>
        <taxon>Atherinomorphae</taxon>
        <taxon>Beloniformes</taxon>
        <taxon>Adrianichthyidae</taxon>
        <taxon>Oryziinae</taxon>
        <taxon>Oryzias</taxon>
    </lineage>
</organism>
<dbReference type="Ensembl" id="ENSOSIT00000031845.1">
    <property type="protein sequence ID" value="ENSOSIP00000030218.1"/>
    <property type="gene ID" value="ENSOSIG00000015602.1"/>
</dbReference>
<feature type="domain" description="PARP catalytic" evidence="2">
    <location>
        <begin position="31"/>
        <end position="108"/>
    </location>
</feature>
<dbReference type="SUPFAM" id="SSF56399">
    <property type="entry name" value="ADP-ribosylation"/>
    <property type="match status" value="1"/>
</dbReference>
<evidence type="ECO:0000259" key="2">
    <source>
        <dbReference type="Pfam" id="PF00644"/>
    </source>
</evidence>
<dbReference type="Proteomes" id="UP000694383">
    <property type="component" value="Unplaced"/>
</dbReference>